<evidence type="ECO:0000259" key="4">
    <source>
        <dbReference type="PROSITE" id="PS50949"/>
    </source>
</evidence>
<dbReference type="PRINTS" id="PR00035">
    <property type="entry name" value="HTHGNTR"/>
</dbReference>
<dbReference type="SUPFAM" id="SSF46785">
    <property type="entry name" value="Winged helix' DNA-binding domain"/>
    <property type="match status" value="1"/>
</dbReference>
<dbReference type="PROSITE" id="PS50949">
    <property type="entry name" value="HTH_GNTR"/>
    <property type="match status" value="1"/>
</dbReference>
<dbReference type="InterPro" id="IPR000524">
    <property type="entry name" value="Tscrpt_reg_HTH_GntR"/>
</dbReference>
<dbReference type="GO" id="GO:0003677">
    <property type="term" value="F:DNA binding"/>
    <property type="evidence" value="ECO:0007669"/>
    <property type="project" value="UniProtKB-KW"/>
</dbReference>
<evidence type="ECO:0000313" key="5">
    <source>
        <dbReference type="EMBL" id="QEN09462.1"/>
    </source>
</evidence>
<gene>
    <name evidence="5" type="ORF">EXM22_16280</name>
</gene>
<dbReference type="EMBL" id="CP036150">
    <property type="protein sequence ID" value="QEN09462.1"/>
    <property type="molecule type" value="Genomic_DNA"/>
</dbReference>
<dbReference type="InterPro" id="IPR011711">
    <property type="entry name" value="GntR_C"/>
</dbReference>
<keyword evidence="6" id="KW-1185">Reference proteome</keyword>
<feature type="domain" description="HTH gntR-type" evidence="4">
    <location>
        <begin position="11"/>
        <end position="79"/>
    </location>
</feature>
<dbReference type="CDD" id="cd07377">
    <property type="entry name" value="WHTH_GntR"/>
    <property type="match status" value="1"/>
</dbReference>
<dbReference type="Proteomes" id="UP000324209">
    <property type="component" value="Chromosome"/>
</dbReference>
<dbReference type="Gene3D" id="1.10.10.10">
    <property type="entry name" value="Winged helix-like DNA-binding domain superfamily/Winged helix DNA-binding domain"/>
    <property type="match status" value="1"/>
</dbReference>
<evidence type="ECO:0000256" key="3">
    <source>
        <dbReference type="ARBA" id="ARBA00023163"/>
    </source>
</evidence>
<keyword evidence="2" id="KW-0238">DNA-binding</keyword>
<reference evidence="5 6" key="1">
    <citation type="submission" date="2019-02" db="EMBL/GenBank/DDBJ databases">
        <title>Complete Genome Sequence and Methylome Analysis of free living Spirochaetas.</title>
        <authorList>
            <person name="Fomenkov A."/>
            <person name="Dubinina G."/>
            <person name="Leshcheva N."/>
            <person name="Mikheeva N."/>
            <person name="Grabovich M."/>
            <person name="Vincze T."/>
            <person name="Roberts R.J."/>
        </authorList>
    </citation>
    <scope>NUCLEOTIDE SEQUENCE [LARGE SCALE GENOMIC DNA]</scope>
    <source>
        <strain evidence="5 6">K2</strain>
    </source>
</reference>
<evidence type="ECO:0000313" key="6">
    <source>
        <dbReference type="Proteomes" id="UP000324209"/>
    </source>
</evidence>
<name>A0A5C1QTV0_9SPIO</name>
<dbReference type="PANTHER" id="PTHR43537">
    <property type="entry name" value="TRANSCRIPTIONAL REGULATOR, GNTR FAMILY"/>
    <property type="match status" value="1"/>
</dbReference>
<keyword evidence="3" id="KW-0804">Transcription</keyword>
<dbReference type="Gene3D" id="1.20.120.530">
    <property type="entry name" value="GntR ligand-binding domain-like"/>
    <property type="match status" value="1"/>
</dbReference>
<accession>A0A5C1QTV0</accession>
<dbReference type="InterPro" id="IPR036388">
    <property type="entry name" value="WH-like_DNA-bd_sf"/>
</dbReference>
<organism evidence="5 6">
    <name type="scientific">Oceanispirochaeta crateris</name>
    <dbReference type="NCBI Taxonomy" id="2518645"/>
    <lineage>
        <taxon>Bacteria</taxon>
        <taxon>Pseudomonadati</taxon>
        <taxon>Spirochaetota</taxon>
        <taxon>Spirochaetia</taxon>
        <taxon>Spirochaetales</taxon>
        <taxon>Spirochaetaceae</taxon>
        <taxon>Oceanispirochaeta</taxon>
    </lineage>
</organism>
<dbReference type="OrthoDB" id="9799482at2"/>
<protein>
    <submittedName>
        <fullName evidence="5">FadR family transcriptional regulator</fullName>
    </submittedName>
</protein>
<dbReference type="SMART" id="SM00345">
    <property type="entry name" value="HTH_GNTR"/>
    <property type="match status" value="1"/>
</dbReference>
<dbReference type="PANTHER" id="PTHR43537:SF5">
    <property type="entry name" value="UXU OPERON TRANSCRIPTIONAL REGULATOR"/>
    <property type="match status" value="1"/>
</dbReference>
<sequence length="242" mass="27463">MYKDITPLKKVKISDEVTYALENIIAENNLSPGDKLPSQAELSEKLQVGTRSIREAIRTLESRGMVETRQGKGVFVKENNLDHFLEILMGSVVFHFPKQKDLLIDLTKTRRIIESQAIYDIAANPPKGFVAQFAKFIEELDLKAEENKIDAYNMLDLELHKSIIDATENKILISLYTHLTSLLIRSFSKTGYVRGSLETSIADHHKMLEAIVVRNSDLAKKTMESHIMLTLMKVENLDESSE</sequence>
<dbReference type="AlphaFoldDB" id="A0A5C1QTV0"/>
<dbReference type="Pfam" id="PF00392">
    <property type="entry name" value="GntR"/>
    <property type="match status" value="1"/>
</dbReference>
<dbReference type="SMART" id="SM00895">
    <property type="entry name" value="FCD"/>
    <property type="match status" value="1"/>
</dbReference>
<keyword evidence="1" id="KW-0805">Transcription regulation</keyword>
<dbReference type="SUPFAM" id="SSF48008">
    <property type="entry name" value="GntR ligand-binding domain-like"/>
    <property type="match status" value="1"/>
</dbReference>
<dbReference type="InterPro" id="IPR036390">
    <property type="entry name" value="WH_DNA-bd_sf"/>
</dbReference>
<dbReference type="Pfam" id="PF07729">
    <property type="entry name" value="FCD"/>
    <property type="match status" value="1"/>
</dbReference>
<dbReference type="KEGG" id="ock:EXM22_16280"/>
<evidence type="ECO:0000256" key="1">
    <source>
        <dbReference type="ARBA" id="ARBA00023015"/>
    </source>
</evidence>
<dbReference type="RefSeq" id="WP_149487537.1">
    <property type="nucleotide sequence ID" value="NZ_CP036150.1"/>
</dbReference>
<dbReference type="InterPro" id="IPR008920">
    <property type="entry name" value="TF_FadR/GntR_C"/>
</dbReference>
<evidence type="ECO:0000256" key="2">
    <source>
        <dbReference type="ARBA" id="ARBA00023125"/>
    </source>
</evidence>
<proteinExistence type="predicted"/>
<dbReference type="GO" id="GO:0003700">
    <property type="term" value="F:DNA-binding transcription factor activity"/>
    <property type="evidence" value="ECO:0007669"/>
    <property type="project" value="InterPro"/>
</dbReference>